<dbReference type="RefSeq" id="WP_077026623.1">
    <property type="nucleotide sequence ID" value="NZ_CP017641.1"/>
</dbReference>
<evidence type="ECO:0000313" key="2">
    <source>
        <dbReference type="EMBL" id="APZ95469.1"/>
    </source>
</evidence>
<feature type="signal peptide" evidence="1">
    <location>
        <begin position="1"/>
        <end position="23"/>
    </location>
</feature>
<feature type="chain" id="PRO_5012681745" description="Carboxypeptidase regulatory-like domain-containing protein" evidence="1">
    <location>
        <begin position="24"/>
        <end position="180"/>
    </location>
</feature>
<evidence type="ECO:0000313" key="3">
    <source>
        <dbReference type="Proteomes" id="UP000187735"/>
    </source>
</evidence>
<gene>
    <name evidence="2" type="ORF">Fuma_05127</name>
</gene>
<dbReference type="Proteomes" id="UP000187735">
    <property type="component" value="Chromosome"/>
</dbReference>
<accession>A0A1P8WN42</accession>
<evidence type="ECO:0000256" key="1">
    <source>
        <dbReference type="SAM" id="SignalP"/>
    </source>
</evidence>
<dbReference type="EMBL" id="CP017641">
    <property type="protein sequence ID" value="APZ95469.1"/>
    <property type="molecule type" value="Genomic_DNA"/>
</dbReference>
<sequence precursor="true">MRPLIVWTIIFSMTVLPVPASLAGQKTAADAVQLQNVELNKAGRVAGRVLDATGAPLANKVIEIRTAKDVQKKKTGKDGSFFIESAVGGNCALVVEERAYACRLWKNGTAPPKSLTSFGIVHTDGPIVRAQDCGEGCDDGYGGSYGRLGGISGGQLLGLGLLAGAVVAIVLAVDDDDDGS</sequence>
<dbReference type="SUPFAM" id="SSF49464">
    <property type="entry name" value="Carboxypeptidase regulatory domain-like"/>
    <property type="match status" value="1"/>
</dbReference>
<name>A0A1P8WN42_9PLAN</name>
<dbReference type="AlphaFoldDB" id="A0A1P8WN42"/>
<proteinExistence type="predicted"/>
<reference evidence="2 3" key="1">
    <citation type="journal article" date="2016" name="Front. Microbiol.">
        <title>Fuerstia marisgermanicae gen. nov., sp. nov., an Unusual Member of the Phylum Planctomycetes from the German Wadden Sea.</title>
        <authorList>
            <person name="Kohn T."/>
            <person name="Heuer A."/>
            <person name="Jogler M."/>
            <person name="Vollmers J."/>
            <person name="Boedeker C."/>
            <person name="Bunk B."/>
            <person name="Rast P."/>
            <person name="Borchert D."/>
            <person name="Glockner I."/>
            <person name="Freese H.M."/>
            <person name="Klenk H.P."/>
            <person name="Overmann J."/>
            <person name="Kaster A.K."/>
            <person name="Rohde M."/>
            <person name="Wiegand S."/>
            <person name="Jogler C."/>
        </authorList>
    </citation>
    <scope>NUCLEOTIDE SEQUENCE [LARGE SCALE GENOMIC DNA]</scope>
    <source>
        <strain evidence="2 3">NH11</strain>
    </source>
</reference>
<keyword evidence="3" id="KW-1185">Reference proteome</keyword>
<dbReference type="InterPro" id="IPR008969">
    <property type="entry name" value="CarboxyPept-like_regulatory"/>
</dbReference>
<evidence type="ECO:0008006" key="4">
    <source>
        <dbReference type="Google" id="ProtNLM"/>
    </source>
</evidence>
<dbReference type="OrthoDB" id="284841at2"/>
<protein>
    <recommendedName>
        <fullName evidence="4">Carboxypeptidase regulatory-like domain-containing protein</fullName>
    </recommendedName>
</protein>
<dbReference type="KEGG" id="fmr:Fuma_05127"/>
<organism evidence="2 3">
    <name type="scientific">Fuerstiella marisgermanici</name>
    <dbReference type="NCBI Taxonomy" id="1891926"/>
    <lineage>
        <taxon>Bacteria</taxon>
        <taxon>Pseudomonadati</taxon>
        <taxon>Planctomycetota</taxon>
        <taxon>Planctomycetia</taxon>
        <taxon>Planctomycetales</taxon>
        <taxon>Planctomycetaceae</taxon>
        <taxon>Fuerstiella</taxon>
    </lineage>
</organism>
<keyword evidence="1" id="KW-0732">Signal</keyword>